<dbReference type="Gene3D" id="3.20.20.80">
    <property type="entry name" value="Glycosidases"/>
    <property type="match status" value="1"/>
</dbReference>
<feature type="chain" id="PRO_5012272867" description="DUF4832 domain-containing protein" evidence="1">
    <location>
        <begin position="28"/>
        <end position="523"/>
    </location>
</feature>
<name>A0A1K1R345_9FLAO</name>
<evidence type="ECO:0000313" key="3">
    <source>
        <dbReference type="Proteomes" id="UP000182248"/>
    </source>
</evidence>
<dbReference type="InterPro" id="IPR017853">
    <property type="entry name" value="GH"/>
</dbReference>
<dbReference type="AlphaFoldDB" id="A0A1K1R345"/>
<dbReference type="Proteomes" id="UP000182248">
    <property type="component" value="Unassembled WGS sequence"/>
</dbReference>
<protein>
    <recommendedName>
        <fullName evidence="4">DUF4832 domain-containing protein</fullName>
    </recommendedName>
</protein>
<dbReference type="STRING" id="1150368.SAMN02927921_03111"/>
<proteinExistence type="predicted"/>
<evidence type="ECO:0000256" key="1">
    <source>
        <dbReference type="SAM" id="SignalP"/>
    </source>
</evidence>
<reference evidence="2 3" key="1">
    <citation type="submission" date="2016-11" db="EMBL/GenBank/DDBJ databases">
        <authorList>
            <person name="Jaros S."/>
            <person name="Januszkiewicz K."/>
            <person name="Wedrychowicz H."/>
        </authorList>
    </citation>
    <scope>NUCLEOTIDE SEQUENCE [LARGE SCALE GENOMIC DNA]</scope>
    <source>
        <strain evidence="2 3">CGMCC 1.12145</strain>
    </source>
</reference>
<dbReference type="EMBL" id="FPJE01000018">
    <property type="protein sequence ID" value="SFW66356.1"/>
    <property type="molecule type" value="Genomic_DNA"/>
</dbReference>
<keyword evidence="3" id="KW-1185">Reference proteome</keyword>
<dbReference type="RefSeq" id="WP_072318304.1">
    <property type="nucleotide sequence ID" value="NZ_FPJE01000018.1"/>
</dbReference>
<keyword evidence="1" id="KW-0732">Signal</keyword>
<evidence type="ECO:0000313" key="2">
    <source>
        <dbReference type="EMBL" id="SFW66356.1"/>
    </source>
</evidence>
<dbReference type="SUPFAM" id="SSF51445">
    <property type="entry name" value="(Trans)glycosidases"/>
    <property type="match status" value="1"/>
</dbReference>
<accession>A0A1K1R345</accession>
<gene>
    <name evidence="2" type="ORF">SAMN02927921_03111</name>
</gene>
<organism evidence="2 3">
    <name type="scientific">Sinomicrobium oceani</name>
    <dbReference type="NCBI Taxonomy" id="1150368"/>
    <lineage>
        <taxon>Bacteria</taxon>
        <taxon>Pseudomonadati</taxon>
        <taxon>Bacteroidota</taxon>
        <taxon>Flavobacteriia</taxon>
        <taxon>Flavobacteriales</taxon>
        <taxon>Flavobacteriaceae</taxon>
        <taxon>Sinomicrobium</taxon>
    </lineage>
</organism>
<sequence length="523" mass="60015">MRTPSYRTMTKHVLTVLVCLQLFGCAARDNETEDETYRGDNTLVKPLYNRNSVLRNPLNGWVMYAGRTADESYWDTEYYVPDLGKNVKAIDYASACYIRTSWASLNPQEGVYAWNDPDSRIGQLIRGAEDRGLPIAFRIVVDGRDQGMNTPQFVFDAGAAYYVENEAFPTRITPLPQDPVFQDYYTRFIEALGERFNDPERTAFIDAYGLGKWGEAHNVIYEDPATATAERTERLKEEVFTWVTDLYVRCFSEVPLVINYHRLIGHPESWGAPNENSDRLLVDAINKGYGLRQDAFGMTDYYADWEKQFARTWNYKRPVIMEGGWITTGTHRYWTDPSGKYREGHPEDVRQGEFDASAEACVNMMDFRVGETASWFEKSFPLVQRFISEGGYRLYPDRVYLPEEIASGDETVITHRWRNTGWGYCPNNIPQWKYKYKVAFALLDADDQVQKIWVDADSDPSEWLKDAPVSYDFKANIDVPAGHYTWAVAIVDTSKENQPGIAIAVNDDITGDGWTKLIEVEVK</sequence>
<evidence type="ECO:0008006" key="4">
    <source>
        <dbReference type="Google" id="ProtNLM"/>
    </source>
</evidence>
<feature type="signal peptide" evidence="1">
    <location>
        <begin position="1"/>
        <end position="27"/>
    </location>
</feature>